<evidence type="ECO:0008006" key="4">
    <source>
        <dbReference type="Google" id="ProtNLM"/>
    </source>
</evidence>
<feature type="transmembrane region" description="Helical" evidence="1">
    <location>
        <begin position="6"/>
        <end position="29"/>
    </location>
</feature>
<accession>A0A919XVR2</accession>
<keyword evidence="3" id="KW-1185">Reference proteome</keyword>
<evidence type="ECO:0000313" key="3">
    <source>
        <dbReference type="Proteomes" id="UP000681162"/>
    </source>
</evidence>
<feature type="transmembrane region" description="Helical" evidence="1">
    <location>
        <begin position="118"/>
        <end position="140"/>
    </location>
</feature>
<name>A0A919XVR2_9BACL</name>
<dbReference type="EMBL" id="BORR01000020">
    <property type="protein sequence ID" value="GIO39346.1"/>
    <property type="molecule type" value="Genomic_DNA"/>
</dbReference>
<dbReference type="Proteomes" id="UP000681162">
    <property type="component" value="Unassembled WGS sequence"/>
</dbReference>
<evidence type="ECO:0000256" key="1">
    <source>
        <dbReference type="SAM" id="Phobius"/>
    </source>
</evidence>
<dbReference type="AlphaFoldDB" id="A0A919XVR2"/>
<keyword evidence="1" id="KW-0812">Transmembrane</keyword>
<gene>
    <name evidence="2" type="ORF">J41TS12_42070</name>
</gene>
<reference evidence="2 3" key="1">
    <citation type="submission" date="2021-03" db="EMBL/GenBank/DDBJ databases">
        <title>Antimicrobial resistance genes in bacteria isolated from Japanese honey, and their potential for conferring macrolide and lincosamide resistance in the American foulbrood pathogen Paenibacillus larvae.</title>
        <authorList>
            <person name="Okamoto M."/>
            <person name="Kumagai M."/>
            <person name="Kanamori H."/>
            <person name="Takamatsu D."/>
        </authorList>
    </citation>
    <scope>NUCLEOTIDE SEQUENCE [LARGE SCALE GENOMIC DNA]</scope>
    <source>
        <strain evidence="2 3">J41TS12</strain>
    </source>
</reference>
<comment type="caution">
    <text evidence="2">The sequence shown here is derived from an EMBL/GenBank/DDBJ whole genome shotgun (WGS) entry which is preliminary data.</text>
</comment>
<evidence type="ECO:0000313" key="2">
    <source>
        <dbReference type="EMBL" id="GIO39346.1"/>
    </source>
</evidence>
<protein>
    <recommendedName>
        <fullName evidence="4">DUF2269 family protein</fullName>
    </recommendedName>
</protein>
<dbReference type="RefSeq" id="WP_212942527.1">
    <property type="nucleotide sequence ID" value="NZ_BORR01000020.1"/>
</dbReference>
<keyword evidence="1" id="KW-0472">Membrane</keyword>
<feature type="transmembrane region" description="Helical" evidence="1">
    <location>
        <begin position="76"/>
        <end position="97"/>
    </location>
</feature>
<organism evidence="2 3">
    <name type="scientific">Paenibacillus antibioticophila</name>
    <dbReference type="NCBI Taxonomy" id="1274374"/>
    <lineage>
        <taxon>Bacteria</taxon>
        <taxon>Bacillati</taxon>
        <taxon>Bacillota</taxon>
        <taxon>Bacilli</taxon>
        <taxon>Bacillales</taxon>
        <taxon>Paenibacillaceae</taxon>
        <taxon>Paenibacillus</taxon>
    </lineage>
</organism>
<sequence length="143" mass="15555">MNFAFVAVMFLHILGTLALGFYVLLPLVLGKVGKLSPAAQEGTVSAVKTLNTYAQIALVLQLLTGGYLMTFRDYSVTWMVIVIVLFLAIGALSGMMGKPLRVALEGIRSKKGFQEVAGKLRVFSSLLCVCVLLISFFMVYRAI</sequence>
<proteinExistence type="predicted"/>
<keyword evidence="1" id="KW-1133">Transmembrane helix</keyword>